<name>A0A832M3X2_9CYAN</name>
<sequence length="71" mass="8022">MLSIRDVVKEAFAVGCLTVEAEDQLRQLLQTKYDVKDFKAFMLLQHAVVSGIVRQESRELAKRDRSLAVAS</sequence>
<comment type="caution">
    <text evidence="1">The sequence shown here is derived from an EMBL/GenBank/DDBJ whole genome shotgun (WGS) entry which is preliminary data.</text>
</comment>
<proteinExistence type="predicted"/>
<organism evidence="1">
    <name type="scientific">Oscillatoriales cyanobacterium SpSt-402</name>
    <dbReference type="NCBI Taxonomy" id="2282168"/>
    <lineage>
        <taxon>Bacteria</taxon>
        <taxon>Bacillati</taxon>
        <taxon>Cyanobacteriota</taxon>
        <taxon>Cyanophyceae</taxon>
        <taxon>Oscillatoriophycideae</taxon>
        <taxon>Oscillatoriales</taxon>
    </lineage>
</organism>
<dbReference type="AlphaFoldDB" id="A0A832M3X2"/>
<protein>
    <submittedName>
        <fullName evidence="1">Uncharacterized protein</fullName>
    </submittedName>
</protein>
<gene>
    <name evidence="1" type="ORF">ENR47_14030</name>
</gene>
<accession>A0A832M3X2</accession>
<dbReference type="EMBL" id="DSRD01000870">
    <property type="protein sequence ID" value="HGW95375.1"/>
    <property type="molecule type" value="Genomic_DNA"/>
</dbReference>
<reference evidence="1" key="1">
    <citation type="journal article" date="2020" name="mSystems">
        <title>Genome- and Community-Level Interaction Insights into Carbon Utilization and Element Cycling Functions of Hydrothermarchaeota in Hydrothermal Sediment.</title>
        <authorList>
            <person name="Zhou Z."/>
            <person name="Liu Y."/>
            <person name="Xu W."/>
            <person name="Pan J."/>
            <person name="Luo Z.H."/>
            <person name="Li M."/>
        </authorList>
    </citation>
    <scope>NUCLEOTIDE SEQUENCE [LARGE SCALE GENOMIC DNA]</scope>
    <source>
        <strain evidence="1">SpSt-402</strain>
    </source>
</reference>
<evidence type="ECO:0000313" key="1">
    <source>
        <dbReference type="EMBL" id="HGW95375.1"/>
    </source>
</evidence>